<evidence type="ECO:0000313" key="3">
    <source>
        <dbReference type="EMBL" id="MBP2476375.1"/>
    </source>
</evidence>
<feature type="domain" description="Purine catabolism PurC-like" evidence="1">
    <location>
        <begin position="7"/>
        <end position="124"/>
    </location>
</feature>
<protein>
    <submittedName>
        <fullName evidence="3">Purine catabolism regulator</fullName>
    </submittedName>
</protein>
<dbReference type="Proteomes" id="UP001519363">
    <property type="component" value="Unassembled WGS sequence"/>
</dbReference>
<dbReference type="Gene3D" id="1.10.10.2840">
    <property type="entry name" value="PucR C-terminal helix-turn-helix domain"/>
    <property type="match status" value="1"/>
</dbReference>
<dbReference type="InterPro" id="IPR051448">
    <property type="entry name" value="CdaR-like_regulators"/>
</dbReference>
<proteinExistence type="predicted"/>
<dbReference type="EMBL" id="JAGIOO010000001">
    <property type="protein sequence ID" value="MBP2476375.1"/>
    <property type="molecule type" value="Genomic_DNA"/>
</dbReference>
<organism evidence="3 4">
    <name type="scientific">Crossiella equi</name>
    <dbReference type="NCBI Taxonomy" id="130796"/>
    <lineage>
        <taxon>Bacteria</taxon>
        <taxon>Bacillati</taxon>
        <taxon>Actinomycetota</taxon>
        <taxon>Actinomycetes</taxon>
        <taxon>Pseudonocardiales</taxon>
        <taxon>Pseudonocardiaceae</taxon>
        <taxon>Crossiella</taxon>
    </lineage>
</organism>
<feature type="domain" description="PucR C-terminal helix-turn-helix" evidence="2">
    <location>
        <begin position="430"/>
        <end position="487"/>
    </location>
</feature>
<dbReference type="Pfam" id="PF13556">
    <property type="entry name" value="HTH_30"/>
    <property type="match status" value="1"/>
</dbReference>
<evidence type="ECO:0000259" key="1">
    <source>
        <dbReference type="Pfam" id="PF07905"/>
    </source>
</evidence>
<dbReference type="RefSeq" id="WP_086781745.1">
    <property type="nucleotide sequence ID" value="NZ_JAGIOO010000001.1"/>
</dbReference>
<gene>
    <name evidence="3" type="ORF">JOF53_005247</name>
</gene>
<dbReference type="Pfam" id="PF07905">
    <property type="entry name" value="PucR"/>
    <property type="match status" value="1"/>
</dbReference>
<dbReference type="InterPro" id="IPR025736">
    <property type="entry name" value="PucR_C-HTH_dom"/>
</dbReference>
<name>A0ABS5AIG7_9PSEU</name>
<evidence type="ECO:0000313" key="4">
    <source>
        <dbReference type="Proteomes" id="UP001519363"/>
    </source>
</evidence>
<sequence>MPLTLRDLLAQPELDLRLLAGEAGLDRPLPWAHVSELTDPTPFLEGGELLLTTGMALPRRVAERESYVDRLASAGAAGLAFGTGLSHARVPAAVVAAAKARDFPLLEVPMATPFLAVTRAVTRAVAADSYAEATRVSTALQTLAGVATGVDGLGAVVRRLARELDAWVLLLDLAGQPLRAAPASARQFDPAELLARLRAAGTPSAMTVQDGPRRVTAQSLGAGRRTRGYLLVGGSRPWTVAQRHLLGAAASLLALALERTGAVDAAARALRTGLFTLLLAGQRELVQDVARPLWGALPALPLHVLACTGPRSARAAAVDLLAASAQPCFHAEVADSLFVLAEPGELLAWCGNLPARLPGLCVGVSELVSDLAEGQRQALAAVEAARRGPRPVLRFEDLAGPGLLALVDPARGQAFAESALAPLAGQRGDLLTSLRVWLSHHGQWDPAAQQLGVHRHTLRNRMRRSADLLGVDLDSAGVRAELWLALHLHRPHD</sequence>
<accession>A0ABS5AIG7</accession>
<reference evidence="3 4" key="1">
    <citation type="submission" date="2021-03" db="EMBL/GenBank/DDBJ databases">
        <title>Sequencing the genomes of 1000 actinobacteria strains.</title>
        <authorList>
            <person name="Klenk H.-P."/>
        </authorList>
    </citation>
    <scope>NUCLEOTIDE SEQUENCE [LARGE SCALE GENOMIC DNA]</scope>
    <source>
        <strain evidence="3 4">DSM 44580</strain>
    </source>
</reference>
<dbReference type="InterPro" id="IPR012914">
    <property type="entry name" value="PucR_dom"/>
</dbReference>
<comment type="caution">
    <text evidence="3">The sequence shown here is derived from an EMBL/GenBank/DDBJ whole genome shotgun (WGS) entry which is preliminary data.</text>
</comment>
<dbReference type="PANTHER" id="PTHR33744:SF1">
    <property type="entry name" value="DNA-BINDING TRANSCRIPTIONAL ACTIVATOR ADER"/>
    <property type="match status" value="1"/>
</dbReference>
<dbReference type="PANTHER" id="PTHR33744">
    <property type="entry name" value="CARBOHYDRATE DIACID REGULATOR"/>
    <property type="match status" value="1"/>
</dbReference>
<dbReference type="InterPro" id="IPR042070">
    <property type="entry name" value="PucR_C-HTH_sf"/>
</dbReference>
<evidence type="ECO:0000259" key="2">
    <source>
        <dbReference type="Pfam" id="PF13556"/>
    </source>
</evidence>
<keyword evidence="4" id="KW-1185">Reference proteome</keyword>